<dbReference type="Pfam" id="PF02721">
    <property type="entry name" value="DUF223"/>
    <property type="match status" value="1"/>
</dbReference>
<dbReference type="CDD" id="cd04481">
    <property type="entry name" value="RPA1_DBD_B_like"/>
    <property type="match status" value="1"/>
</dbReference>
<proteinExistence type="predicted"/>
<sequence length="171" mass="19799">MILCDEIGTMIDAIAPSYVFEHDIPRVLEEGSWFFMEDIHVIKASVGSPPFTDHKFKIKFLEYTKLSHVDAYGVVVRVENITRPDYVPQDSKNPRLSQFLEFELKNTWGQSLTCVATGYTCDLFVRLWRELGLDLGYEWTFGMNTTTCVLRFWKVADHEGLNFLNECNQLS</sequence>
<reference key="2">
    <citation type="journal article" date="1999" name="Nature">
        <title>Sequence and analysis of chromosome 4 of the plant Arabidopsis thaliana.</title>
        <authorList>
            <consortium name="EU"/>
            <consortium name="CSHL and WU Arabidopsis Sequencing Project"/>
            <person name="Mayer K."/>
            <person name="Schuller C."/>
            <person name="Wambutt R."/>
            <person name="Murphy G."/>
            <person name="Volckaert G."/>
            <person name="Pohl T."/>
            <person name="Dusterhoft A."/>
            <person name="Stiekema W."/>
            <person name="Entian K.D."/>
            <person name="Terryn N."/>
            <person name="Harris B."/>
            <person name="Ansorge W."/>
            <person name="Brandt P."/>
            <person name="Grivell L."/>
            <person name="Rieger M."/>
            <person name="Weichselgartner M."/>
            <person name="de Simone V."/>
            <person name="Obermaier B."/>
            <person name="Mache R."/>
            <person name="Muller M."/>
            <person name="Kreis M."/>
            <person name="Delseny M."/>
            <person name="Puigdomenech P."/>
            <person name="Watson M."/>
            <person name="Schmidtheini T."/>
            <person name="Reichert B."/>
            <person name="Portatelle D."/>
            <person name="Perez-Alonso M."/>
            <person name="Boutry M."/>
            <person name="Bancroft I."/>
            <person name="Vos P."/>
            <person name="Hoheisel J."/>
            <person name="Zimmermann W."/>
            <person name="Wedler H."/>
            <person name="Ridley P."/>
            <person name="Langham S.A."/>
            <person name="McCullagh B."/>
            <person name="Bilham L."/>
            <person name="Robben J."/>
            <person name="Van der Schueren J."/>
            <person name="Grymonprez B."/>
            <person name="Chuang Y.J."/>
            <person name="Vandenbussche F."/>
            <person name="Braeken M."/>
            <person name="Weltjens I."/>
            <person name="Voet M."/>
            <person name="Bastiaens I."/>
            <person name="Aert R."/>
            <person name="Defoor E."/>
            <person name="Weitzenegger T."/>
            <person name="Bothe G."/>
            <person name="Ramsperger U."/>
            <person name="Hilbert H."/>
            <person name="Braun M."/>
            <person name="Holzer E."/>
            <person name="Brandt A."/>
            <person name="Peters S."/>
            <person name="van Staveren M."/>
            <person name="Dirske W."/>
            <person name="Mooijman P."/>
            <person name="Klein Lankhorst R."/>
            <person name="Rose M."/>
            <person name="Hauf J."/>
            <person name="Kotter P."/>
            <person name="Berneiser S."/>
            <person name="Hempel S."/>
            <person name="Feldpausch M."/>
            <person name="Lamberth S."/>
            <person name="Van den Daele H."/>
            <person name="De Keyser A."/>
            <person name="Buysshaert C."/>
            <person name="Gielen J."/>
            <person name="Villarroel R."/>
            <person name="De Clercq R."/>
            <person name="Van Montagu M."/>
            <person name="Rogers J."/>
            <person name="Cronin A."/>
            <person name="Quail M."/>
            <person name="Bray-Allen S."/>
            <person name="Clark L."/>
            <person name="Doggett J."/>
            <person name="Hall S."/>
            <person name="Kay M."/>
            <person name="Lennard N."/>
            <person name="McLay K."/>
            <person name="Mayes R."/>
            <person name="Pettett A."/>
            <person name="Rajandream M.A."/>
            <person name="Lyne M."/>
            <person name="Benes V."/>
            <person name="Rechmann S."/>
            <person name="Borkova D."/>
            <person name="Blocker H."/>
            <person name="Scharfe M."/>
            <person name="Grimm M."/>
            <person name="Lohnert T.H."/>
            <person name="Dose S."/>
            <person name="de Haan M."/>
            <person name="Maarse A."/>
            <person name="Schafer M."/>
            <person name="Muller-Auer S."/>
            <person name="Gabel C."/>
            <person name="Fuchs M."/>
            <person name="Fartmann B."/>
            <person name="Granderath K."/>
            <person name="Dauner D."/>
            <person name="Herzl A."/>
            <person name="Neumann S."/>
            <person name="Argiriou A."/>
            <person name="Vitale D."/>
            <person name="Liguori R."/>
            <person name="Piravandi E."/>
            <person name="Massenet O."/>
            <person name="Quigley F."/>
            <person name="Clabauld G."/>
            <person name="Mundlein A."/>
            <person name="Felber R."/>
            <person name="Schnabl S."/>
            <person name="Hiller R."/>
            <person name="Schmidt W."/>
            <person name="Lecharny A."/>
            <person name="Aubourg S."/>
            <person name="Chefdor F."/>
            <person name="Cooke R."/>
            <person name="Berger C."/>
            <person name="Montfort A."/>
            <person name="Casacuberta E."/>
            <person name="Gibbons T."/>
            <person name="Weber N."/>
            <person name="Vandenbol M."/>
            <person name="Bargues M."/>
            <person name="Terol J."/>
            <person name="Torres A."/>
            <person name="Perez-Perez A."/>
            <person name="Purnelle B."/>
            <person name="Bent E."/>
            <person name="Johnson S."/>
            <person name="Tacon D."/>
            <person name="Jesse T."/>
            <person name="Heijnen L."/>
            <person name="Schwarz S."/>
            <person name="Scholler P."/>
            <person name="Heber S."/>
            <person name="Francs P."/>
            <person name="Bielke C."/>
            <person name="Frishman D."/>
            <person name="Haase D."/>
            <person name="Lemcke K."/>
            <person name="Mewes H.W."/>
            <person name="Stocker S."/>
            <person name="Zaccaria P."/>
            <person name="Bevan M."/>
            <person name="Wilson R.K."/>
            <person name="de la Bastide M."/>
            <person name="Habermann K."/>
            <person name="Parnell L."/>
            <person name="Dedhia N."/>
            <person name="Gnoj L."/>
            <person name="Schutz K."/>
            <person name="Huang E."/>
            <person name="Spiegel L."/>
            <person name="Sehkon M."/>
            <person name="Murray J."/>
            <person name="Sheet P."/>
            <person name="Cordes M."/>
            <person name="Abu-Threideh J."/>
            <person name="Stoneking T."/>
            <person name="Kalicki J."/>
            <person name="Graves T."/>
            <person name="Harmon G."/>
            <person name="Edwards J."/>
            <person name="Latreille P."/>
            <person name="Courtney L."/>
            <person name="Cloud J."/>
            <person name="Abbott A."/>
            <person name="Scott K."/>
            <person name="Johnson D."/>
            <person name="Minx P."/>
            <person name="Bentley D."/>
            <person name="Fulton B."/>
            <person name="Miller N."/>
            <person name="Greco T."/>
            <person name="Kemp K."/>
            <person name="Kramer J."/>
            <person name="Fulton L."/>
            <person name="Mardis E."/>
            <person name="Dante M."/>
            <person name="Pepin K."/>
            <person name="Hillier L."/>
            <person name="Nelson J."/>
            <person name="Spieth J."/>
            <person name="Ryan E."/>
            <person name="Andrews S."/>
            <person name="Geisel C."/>
            <person name="Layman D."/>
            <person name="Du H."/>
            <person name="Ali J."/>
            <person name="Berghoff A."/>
            <person name="Jones K."/>
            <person name="Drone K."/>
            <person name="Cotton M."/>
            <person name="Joshu C."/>
            <person name="Antonoiu B."/>
            <person name="Zidanic M."/>
            <person name="Strong C."/>
            <person name="Sun H."/>
            <person name="Lamar B."/>
            <person name="Yordan C."/>
            <person name="Ma P."/>
            <person name="Zhong J."/>
            <person name="Preston R."/>
            <person name="Vil D."/>
            <person name="Shekher M."/>
            <person name="Matero A."/>
            <person name="Shah R."/>
            <person name="Swaby I.K."/>
            <person name="O'Shaughnessy A."/>
            <person name="Rodriguez M."/>
            <person name="Hoffmann J."/>
            <person name="Till S."/>
            <person name="Granat S."/>
            <person name="Shohdy N."/>
            <person name="Hasegawa A."/>
            <person name="Hameed A."/>
            <person name="Lodhi M."/>
            <person name="Johnson A."/>
            <person name="Chen E."/>
            <person name="Marra M."/>
            <person name="Martienssen R."/>
            <person name="McCombie W.R."/>
        </authorList>
    </citation>
    <scope>NUCLEOTIDE SEQUENCE [LARGE SCALE GENOMIC DNA]</scope>
    <source>
        <strain>cv. Columbia</strain>
    </source>
</reference>
<dbReference type="InterPro" id="IPR003871">
    <property type="entry name" value="RFA1B/D_OB_1st"/>
</dbReference>
<dbReference type="PIR" id="E85046">
    <property type="entry name" value="E85046"/>
</dbReference>
<reference evidence="3" key="5">
    <citation type="submission" date="2000-03" db="EMBL/GenBank/DDBJ databases">
        <authorList>
            <person name="Zhong J."/>
            <person name="Ma P."/>
            <person name="Parnell L.D."/>
            <person name="Chen C.N."/>
            <person name="Chen E.Y."/>
            <person name="Mewes H.W."/>
            <person name="Lemcke K."/>
            <person name="Mayer K.F.X."/>
        </authorList>
    </citation>
    <scope>NUCLEOTIDE SEQUENCE</scope>
</reference>
<dbReference type="AlphaFoldDB" id="Q9SY45"/>
<feature type="domain" description="Replication protein A 70 kDa DNA-binding subunit B/D first OB fold" evidence="1">
    <location>
        <begin position="1"/>
        <end position="68"/>
    </location>
</feature>
<evidence type="ECO:0000259" key="1">
    <source>
        <dbReference type="Pfam" id="PF02721"/>
    </source>
</evidence>
<dbReference type="EMBL" id="AC005142">
    <property type="protein sequence ID" value="AAD15323.1"/>
    <property type="molecule type" value="Genomic_DNA"/>
</dbReference>
<protein>
    <submittedName>
        <fullName evidence="3">Uncharacterized protein AT4g03670</fullName>
    </submittedName>
    <submittedName>
        <fullName evidence="2">Uncharacterized protein T5L23.17</fullName>
    </submittedName>
</protein>
<evidence type="ECO:0000313" key="3">
    <source>
        <dbReference type="EMBL" id="CAB77852.1"/>
    </source>
</evidence>
<evidence type="ECO:0000313" key="2">
    <source>
        <dbReference type="EMBL" id="AAD15323.1"/>
    </source>
</evidence>
<reference evidence="3" key="4">
    <citation type="submission" date="2000-03" db="EMBL/GenBank/DDBJ databases">
        <authorList>
            <person name="EU Arabidopsis sequencing project"/>
        </authorList>
    </citation>
    <scope>NUCLEOTIDE SEQUENCE</scope>
</reference>
<reference evidence="2" key="3">
    <citation type="submission" date="1999-02" db="EMBL/GenBank/DDBJ databases">
        <authorList>
            <person name="Parnell L.D."/>
            <person name="Chen E.Y."/>
        </authorList>
    </citation>
    <scope>NUCLEOTIDE SEQUENCE</scope>
</reference>
<dbReference type="EMBL" id="AL161497">
    <property type="protein sequence ID" value="CAB77852.1"/>
    <property type="molecule type" value="Genomic_DNA"/>
</dbReference>
<gene>
    <name evidence="2" type="primary">T5L23.17</name>
    <name evidence="3" type="ordered locus">At4g03670</name>
</gene>
<reference evidence="2" key="1">
    <citation type="submission" date="1998-06" db="EMBL/GenBank/DDBJ databases">
        <title>BAC T5L23 from chromosome IV, position 19 cM.</title>
        <authorList>
            <person name="Zhong J."/>
            <person name="Ma P."/>
            <person name="Parnell L.D."/>
            <person name="Chen C.-N."/>
            <person name="Chen E.Y."/>
        </authorList>
    </citation>
    <scope>NUCLEOTIDE SEQUENCE</scope>
</reference>
<organism evidence="2">
    <name type="scientific">Arabidopsis thaliana</name>
    <name type="common">Mouse-ear cress</name>
    <dbReference type="NCBI Taxonomy" id="3702"/>
    <lineage>
        <taxon>Eukaryota</taxon>
        <taxon>Viridiplantae</taxon>
        <taxon>Streptophyta</taxon>
        <taxon>Embryophyta</taxon>
        <taxon>Tracheophyta</taxon>
        <taxon>Spermatophyta</taxon>
        <taxon>Magnoliopsida</taxon>
        <taxon>eudicotyledons</taxon>
        <taxon>Gunneridae</taxon>
        <taxon>Pentapetalae</taxon>
        <taxon>rosids</taxon>
        <taxon>malvids</taxon>
        <taxon>Brassicales</taxon>
        <taxon>Brassicaceae</taxon>
        <taxon>Camelineae</taxon>
        <taxon>Arabidopsis</taxon>
    </lineage>
</organism>
<name>Q9SY45_ARATH</name>
<accession>Q9SY45</accession>